<dbReference type="Pfam" id="PF00082">
    <property type="entry name" value="Peptidase_S8"/>
    <property type="match status" value="1"/>
</dbReference>
<feature type="transmembrane region" description="Helical" evidence="7">
    <location>
        <begin position="285"/>
        <end position="303"/>
    </location>
</feature>
<feature type="domain" description="Peptidase S8/S53" evidence="8">
    <location>
        <begin position="494"/>
        <end position="747"/>
    </location>
</feature>
<dbReference type="Gene3D" id="3.40.50.200">
    <property type="entry name" value="Peptidase S8/S53 domain"/>
    <property type="match status" value="1"/>
</dbReference>
<sequence length="952" mass="107251">MATVIGKKQLLSTDLKYFKAIQGIDGQTLFRRYILAEPSIINKYIEAKYRGFLAHPVQEGNSIVFYGTKYNETPQLLSELQGDDLTKYTIIKDKTLAYYNTVIDTLRDSGKNDESKFLEYAIKYVDNRFIYCYDEIVVLGVWGMQLRDNIRADISEICKNLAVKTKKEAIPLPQSPFTITFNEGNNGNLNGNNFVTKQPNELLSEEDIPEVEPLEGYEFDRWDEKPDGYEVTTNKEFTALYKPKSVIPPVVPLVETPVEVPKLPWYIRFWNWLKALFTGNGCLKWLLWLLLLLLLLLFFGWLFRNCNGHHLTGGAALSDNDSTWVKKDPRVGDGGGIYNPHDPYTPEPTPPAYEDILPPQQGVMPPIEDNPEIIPGNPAIIGNRLNILMENEDKSIMDFAKDFKAKYPDAKYKVVYYDNVVKRLQIEIPSEKREQLKQEIPDKFKPAYNLFVFDEALLEGAYTPNDPAFKDNNKNWYLRKINAPKAWDISRGSDKITIAIVDNGFNIKHPELRTKVVQPYNVWKHSDEIYPQQIDHGTHVAGTALAIANNEQGICGIASNCKFMPIQVANEKGMMTTTSVLDGILYALYQGADVINVSLGSQFSGLSQIPESKQRDLIQNHFKEEERLWREIMRIAANHNSTLVVAAGNDNVLAGIEALQRPELFVTVSAVDKNSQNSTKANFSNYGSYSKISAPGVGIYSTVGSNSYQTMDGTSMAAPIISGAIALMKSLKSTLTTKQIICILQNTGLPTQGNIGKLIQLDKALQMVKSGNVIDCTPKPSTGDVQILLNWNNYNDLDLYCTDPKGEAVWFKNKSISSGGQLEIDMNVEYPDSKKPIENIFWPNNGAPNGTYNVYLRYYKKQEPNINKTPYTITVKYGGKTENYKGNITKEDKTLHICSFTVGNGSTIQNPSNRPNTPADSERRNSLLKKRESLQQELDRIDRELKVIGNNS</sequence>
<feature type="active site" description="Charge relay system" evidence="5">
    <location>
        <position position="502"/>
    </location>
</feature>
<gene>
    <name evidence="9" type="ORF">E0F76_01320</name>
</gene>
<comment type="similarity">
    <text evidence="1 5">Belongs to the peptidase S8 family.</text>
</comment>
<keyword evidence="4 5" id="KW-0720">Serine protease</keyword>
<comment type="caution">
    <text evidence="9">The sequence shown here is derived from an EMBL/GenBank/DDBJ whole genome shotgun (WGS) entry which is preliminary data.</text>
</comment>
<dbReference type="PROSITE" id="PS00137">
    <property type="entry name" value="SUBTILASE_HIS"/>
    <property type="match status" value="1"/>
</dbReference>
<evidence type="ECO:0000256" key="1">
    <source>
        <dbReference type="ARBA" id="ARBA00011073"/>
    </source>
</evidence>
<keyword evidence="10" id="KW-1185">Reference proteome</keyword>
<accession>A0A4R5CP72</accession>
<keyword evidence="7" id="KW-1133">Transmembrane helix</keyword>
<feature type="active site" description="Charge relay system" evidence="5">
    <location>
        <position position="715"/>
    </location>
</feature>
<dbReference type="RefSeq" id="WP_132000534.1">
    <property type="nucleotide sequence ID" value="NZ_SMFK01000001.1"/>
</dbReference>
<evidence type="ECO:0000256" key="6">
    <source>
        <dbReference type="SAM" id="MobiDB-lite"/>
    </source>
</evidence>
<evidence type="ECO:0000313" key="9">
    <source>
        <dbReference type="EMBL" id="TDD99394.1"/>
    </source>
</evidence>
<keyword evidence="7" id="KW-0812">Transmembrane</keyword>
<dbReference type="PANTHER" id="PTHR43806">
    <property type="entry name" value="PEPTIDASE S8"/>
    <property type="match status" value="1"/>
</dbReference>
<keyword evidence="7" id="KW-0472">Membrane</keyword>
<dbReference type="GO" id="GO:0004252">
    <property type="term" value="F:serine-type endopeptidase activity"/>
    <property type="evidence" value="ECO:0007669"/>
    <property type="project" value="UniProtKB-UniRule"/>
</dbReference>
<name>A0A4R5CP72_9FLAO</name>
<reference evidence="9 10" key="1">
    <citation type="submission" date="2019-03" db="EMBL/GenBank/DDBJ databases">
        <title>Flavobacterium AR-3-4 sp. nov. isolated from arctic soil.</title>
        <authorList>
            <person name="Chaudhary D.K."/>
        </authorList>
    </citation>
    <scope>NUCLEOTIDE SEQUENCE [LARGE SCALE GENOMIC DNA]</scope>
    <source>
        <strain evidence="9 10">AR-3-4</strain>
    </source>
</reference>
<dbReference type="InterPro" id="IPR015500">
    <property type="entry name" value="Peptidase_S8_subtilisin-rel"/>
</dbReference>
<dbReference type="InterPro" id="IPR023828">
    <property type="entry name" value="Peptidase_S8_Ser-AS"/>
</dbReference>
<organism evidence="9 10">
    <name type="scientific">Flavobacterium cellulosilyticum</name>
    <dbReference type="NCBI Taxonomy" id="2541731"/>
    <lineage>
        <taxon>Bacteria</taxon>
        <taxon>Pseudomonadati</taxon>
        <taxon>Bacteroidota</taxon>
        <taxon>Flavobacteriia</taxon>
        <taxon>Flavobacteriales</taxon>
        <taxon>Flavobacteriaceae</taxon>
        <taxon>Flavobacterium</taxon>
    </lineage>
</organism>
<dbReference type="PROSITE" id="PS51892">
    <property type="entry name" value="SUBTILASE"/>
    <property type="match status" value="1"/>
</dbReference>
<evidence type="ECO:0000256" key="5">
    <source>
        <dbReference type="PROSITE-ProRule" id="PRU01240"/>
    </source>
</evidence>
<dbReference type="AlphaFoldDB" id="A0A4R5CP72"/>
<evidence type="ECO:0000259" key="8">
    <source>
        <dbReference type="Pfam" id="PF00082"/>
    </source>
</evidence>
<dbReference type="PRINTS" id="PR00723">
    <property type="entry name" value="SUBTILISIN"/>
</dbReference>
<proteinExistence type="inferred from homology"/>
<dbReference type="Proteomes" id="UP000295479">
    <property type="component" value="Unassembled WGS sequence"/>
</dbReference>
<dbReference type="SUPFAM" id="SSF52743">
    <property type="entry name" value="Subtilisin-like"/>
    <property type="match status" value="1"/>
</dbReference>
<feature type="region of interest" description="Disordered" evidence="6">
    <location>
        <begin position="905"/>
        <end position="925"/>
    </location>
</feature>
<evidence type="ECO:0000256" key="7">
    <source>
        <dbReference type="SAM" id="Phobius"/>
    </source>
</evidence>
<keyword evidence="3 5" id="KW-0378">Hydrolase</keyword>
<dbReference type="InterPro" id="IPR022398">
    <property type="entry name" value="Peptidase_S8_His-AS"/>
</dbReference>
<evidence type="ECO:0000256" key="2">
    <source>
        <dbReference type="ARBA" id="ARBA00022670"/>
    </source>
</evidence>
<evidence type="ECO:0000256" key="3">
    <source>
        <dbReference type="ARBA" id="ARBA00022801"/>
    </source>
</evidence>
<dbReference type="OrthoDB" id="9798386at2"/>
<protein>
    <recommendedName>
        <fullName evidence="8">Peptidase S8/S53 domain-containing protein</fullName>
    </recommendedName>
</protein>
<dbReference type="PROSITE" id="PS00138">
    <property type="entry name" value="SUBTILASE_SER"/>
    <property type="match status" value="1"/>
</dbReference>
<dbReference type="PANTHER" id="PTHR43806:SF11">
    <property type="entry name" value="CEREVISIN-RELATED"/>
    <property type="match status" value="1"/>
</dbReference>
<dbReference type="InterPro" id="IPR050131">
    <property type="entry name" value="Peptidase_S8_subtilisin-like"/>
</dbReference>
<evidence type="ECO:0000256" key="4">
    <source>
        <dbReference type="ARBA" id="ARBA00022825"/>
    </source>
</evidence>
<feature type="active site" description="Charge relay system" evidence="5">
    <location>
        <position position="536"/>
    </location>
</feature>
<dbReference type="GO" id="GO:0006508">
    <property type="term" value="P:proteolysis"/>
    <property type="evidence" value="ECO:0007669"/>
    <property type="project" value="UniProtKB-KW"/>
</dbReference>
<feature type="compositionally biased region" description="Polar residues" evidence="6">
    <location>
        <begin position="905"/>
        <end position="919"/>
    </location>
</feature>
<dbReference type="EMBL" id="SMFK01000001">
    <property type="protein sequence ID" value="TDD99394.1"/>
    <property type="molecule type" value="Genomic_DNA"/>
</dbReference>
<dbReference type="InterPro" id="IPR000209">
    <property type="entry name" value="Peptidase_S8/S53_dom"/>
</dbReference>
<keyword evidence="2 5" id="KW-0645">Protease</keyword>
<dbReference type="InterPro" id="IPR036852">
    <property type="entry name" value="Peptidase_S8/S53_dom_sf"/>
</dbReference>
<evidence type="ECO:0000313" key="10">
    <source>
        <dbReference type="Proteomes" id="UP000295479"/>
    </source>
</evidence>